<organism evidence="7 8">
    <name type="scientific">Corynascus novoguineensis</name>
    <dbReference type="NCBI Taxonomy" id="1126955"/>
    <lineage>
        <taxon>Eukaryota</taxon>
        <taxon>Fungi</taxon>
        <taxon>Dikarya</taxon>
        <taxon>Ascomycota</taxon>
        <taxon>Pezizomycotina</taxon>
        <taxon>Sordariomycetes</taxon>
        <taxon>Sordariomycetidae</taxon>
        <taxon>Sordariales</taxon>
        <taxon>Chaetomiaceae</taxon>
        <taxon>Corynascus</taxon>
    </lineage>
</organism>
<feature type="transmembrane region" description="Helical" evidence="6">
    <location>
        <begin position="7"/>
        <end position="27"/>
    </location>
</feature>
<dbReference type="InterPro" id="IPR002401">
    <property type="entry name" value="Cyt_P450_E_grp-I"/>
</dbReference>
<keyword evidence="6" id="KW-0812">Transmembrane</keyword>
<comment type="similarity">
    <text evidence="1">Belongs to the cytochrome P450 family.</text>
</comment>
<dbReference type="Proteomes" id="UP001303647">
    <property type="component" value="Unassembled WGS sequence"/>
</dbReference>
<keyword evidence="4 5" id="KW-0408">Iron</keyword>
<dbReference type="EMBL" id="MU857809">
    <property type="protein sequence ID" value="KAK4243505.1"/>
    <property type="molecule type" value="Genomic_DNA"/>
</dbReference>
<evidence type="ECO:0000256" key="4">
    <source>
        <dbReference type="ARBA" id="ARBA00023004"/>
    </source>
</evidence>
<dbReference type="PANTHER" id="PTHR24305">
    <property type="entry name" value="CYTOCHROME P450"/>
    <property type="match status" value="1"/>
</dbReference>
<dbReference type="GO" id="GO:0004497">
    <property type="term" value="F:monooxygenase activity"/>
    <property type="evidence" value="ECO:0007669"/>
    <property type="project" value="InterPro"/>
</dbReference>
<reference evidence="7" key="2">
    <citation type="submission" date="2023-05" db="EMBL/GenBank/DDBJ databases">
        <authorList>
            <consortium name="Lawrence Berkeley National Laboratory"/>
            <person name="Steindorff A."/>
            <person name="Hensen N."/>
            <person name="Bonometti L."/>
            <person name="Westerberg I."/>
            <person name="Brannstrom I.O."/>
            <person name="Guillou S."/>
            <person name="Cros-Aarteil S."/>
            <person name="Calhoun S."/>
            <person name="Haridas S."/>
            <person name="Kuo A."/>
            <person name="Mondo S."/>
            <person name="Pangilinan J."/>
            <person name="Riley R."/>
            <person name="Labutti K."/>
            <person name="Andreopoulos B."/>
            <person name="Lipzen A."/>
            <person name="Chen C."/>
            <person name="Yanf M."/>
            <person name="Daum C."/>
            <person name="Ng V."/>
            <person name="Clum A."/>
            <person name="Ohm R."/>
            <person name="Martin F."/>
            <person name="Silar P."/>
            <person name="Natvig D."/>
            <person name="Lalanne C."/>
            <person name="Gautier V."/>
            <person name="Ament-Velasquez S.L."/>
            <person name="Kruys A."/>
            <person name="Hutchinson M.I."/>
            <person name="Powell A.J."/>
            <person name="Barry K."/>
            <person name="Miller A.N."/>
            <person name="Grigoriev I.V."/>
            <person name="Debuchy R."/>
            <person name="Gladieux P."/>
            <person name="Thoren M.H."/>
            <person name="Johannesson H."/>
        </authorList>
    </citation>
    <scope>NUCLEOTIDE SEQUENCE</scope>
    <source>
        <strain evidence="7">CBS 359.72</strain>
    </source>
</reference>
<dbReference type="PANTHER" id="PTHR24305:SF166">
    <property type="entry name" value="CYTOCHROME P450 12A4, MITOCHONDRIAL-RELATED"/>
    <property type="match status" value="1"/>
</dbReference>
<keyword evidence="8" id="KW-1185">Reference proteome</keyword>
<keyword evidence="6" id="KW-0472">Membrane</keyword>
<sequence>MAYAFEAIITVVVLILGKLAYTFIQNLVEARKLGLPVVIVPVDQVQLLWLLLAPLNRERIRRWLPDRLWRRVSLVIFGWEFHEKLRPFDEYLPGHRDGKGVGRSFILAGLRKTEIWTADPVAANDILTRVREYEVPEAIGYALGTYGPNVLTTNGDRWTRHRKIITSVIDERILKSVFEESIRQTSMLLGEVLAPGKGGPEVTSAETPHLFDMLKKVTIHVLLCTSMGVEVSWDSSDRVVESGYTMPHIESLNTMVMNIVGLGMLSKKILTGWPRWLPWHDKMTTIGCAKVEVEKRSREILDQERDRRARGEAPPKPTIVSKILRASEEGKDPSLALTEAERISNLFIVTAAGFETTATTLAYAMVLLVRYPQWQDWLLEEVDNLIPTTSIEGDTLRDYYAVFPRATRTLAFMFETLRLFPAVPHVHRETRTTQTLQTMTGVIHVPAGMRVYVNSLALHILPSWRDVNRESDPPFARNSNALTTSTEMDEYMFRPSRWINPPGSAQAHYHPPKGTWIPWAMGPRVCPGMKMAQVEFVAAMLTLLKRHRIERVPLDGEDAEAAEKRLDARLRDSRWVTVLQMNSVFEPRKGEGLPLRIVRRR</sequence>
<evidence type="ECO:0000256" key="3">
    <source>
        <dbReference type="ARBA" id="ARBA00022723"/>
    </source>
</evidence>
<dbReference type="InterPro" id="IPR050121">
    <property type="entry name" value="Cytochrome_P450_monoxygenase"/>
</dbReference>
<dbReference type="GO" id="GO:0005506">
    <property type="term" value="F:iron ion binding"/>
    <property type="evidence" value="ECO:0007669"/>
    <property type="project" value="InterPro"/>
</dbReference>
<dbReference type="SUPFAM" id="SSF48264">
    <property type="entry name" value="Cytochrome P450"/>
    <property type="match status" value="1"/>
</dbReference>
<comment type="cofactor">
    <cofactor evidence="5">
        <name>heme</name>
        <dbReference type="ChEBI" id="CHEBI:30413"/>
    </cofactor>
</comment>
<proteinExistence type="inferred from homology"/>
<evidence type="ECO:0000313" key="8">
    <source>
        <dbReference type="Proteomes" id="UP001303647"/>
    </source>
</evidence>
<evidence type="ECO:0000313" key="7">
    <source>
        <dbReference type="EMBL" id="KAK4243505.1"/>
    </source>
</evidence>
<evidence type="ECO:0000256" key="1">
    <source>
        <dbReference type="ARBA" id="ARBA00010617"/>
    </source>
</evidence>
<dbReference type="PRINTS" id="PR00463">
    <property type="entry name" value="EP450I"/>
</dbReference>
<evidence type="ECO:0000256" key="2">
    <source>
        <dbReference type="ARBA" id="ARBA00022617"/>
    </source>
</evidence>
<dbReference type="Gene3D" id="1.10.630.10">
    <property type="entry name" value="Cytochrome P450"/>
    <property type="match status" value="1"/>
</dbReference>
<dbReference type="Pfam" id="PF00067">
    <property type="entry name" value="p450"/>
    <property type="match status" value="2"/>
</dbReference>
<dbReference type="GO" id="GO:0016705">
    <property type="term" value="F:oxidoreductase activity, acting on paired donors, with incorporation or reduction of molecular oxygen"/>
    <property type="evidence" value="ECO:0007669"/>
    <property type="project" value="InterPro"/>
</dbReference>
<gene>
    <name evidence="7" type="ORF">C7999DRAFT_36167</name>
</gene>
<dbReference type="PRINTS" id="PR00385">
    <property type="entry name" value="P450"/>
</dbReference>
<accession>A0AAN7CKK7</accession>
<protein>
    <submittedName>
        <fullName evidence="7">Cytochrome P450</fullName>
    </submittedName>
</protein>
<comment type="caution">
    <text evidence="7">The sequence shown here is derived from an EMBL/GenBank/DDBJ whole genome shotgun (WGS) entry which is preliminary data.</text>
</comment>
<name>A0AAN7CKK7_9PEZI</name>
<reference evidence="7" key="1">
    <citation type="journal article" date="2023" name="Mol. Phylogenet. Evol.">
        <title>Genome-scale phylogeny and comparative genomics of the fungal order Sordariales.</title>
        <authorList>
            <person name="Hensen N."/>
            <person name="Bonometti L."/>
            <person name="Westerberg I."/>
            <person name="Brannstrom I.O."/>
            <person name="Guillou S."/>
            <person name="Cros-Aarteil S."/>
            <person name="Calhoun S."/>
            <person name="Haridas S."/>
            <person name="Kuo A."/>
            <person name="Mondo S."/>
            <person name="Pangilinan J."/>
            <person name="Riley R."/>
            <person name="LaButti K."/>
            <person name="Andreopoulos B."/>
            <person name="Lipzen A."/>
            <person name="Chen C."/>
            <person name="Yan M."/>
            <person name="Daum C."/>
            <person name="Ng V."/>
            <person name="Clum A."/>
            <person name="Steindorff A."/>
            <person name="Ohm R.A."/>
            <person name="Martin F."/>
            <person name="Silar P."/>
            <person name="Natvig D.O."/>
            <person name="Lalanne C."/>
            <person name="Gautier V."/>
            <person name="Ament-Velasquez S.L."/>
            <person name="Kruys A."/>
            <person name="Hutchinson M.I."/>
            <person name="Powell A.J."/>
            <person name="Barry K."/>
            <person name="Miller A.N."/>
            <person name="Grigoriev I.V."/>
            <person name="Debuchy R."/>
            <person name="Gladieux P."/>
            <person name="Hiltunen Thoren M."/>
            <person name="Johannesson H."/>
        </authorList>
    </citation>
    <scope>NUCLEOTIDE SEQUENCE</scope>
    <source>
        <strain evidence="7">CBS 359.72</strain>
    </source>
</reference>
<evidence type="ECO:0000256" key="5">
    <source>
        <dbReference type="PIRSR" id="PIRSR602401-1"/>
    </source>
</evidence>
<keyword evidence="2 5" id="KW-0349">Heme</keyword>
<dbReference type="AlphaFoldDB" id="A0AAN7CKK7"/>
<evidence type="ECO:0000256" key="6">
    <source>
        <dbReference type="SAM" id="Phobius"/>
    </source>
</evidence>
<keyword evidence="3 5" id="KW-0479">Metal-binding</keyword>
<keyword evidence="6" id="KW-1133">Transmembrane helix</keyword>
<dbReference type="InterPro" id="IPR001128">
    <property type="entry name" value="Cyt_P450"/>
</dbReference>
<feature type="binding site" description="axial binding residue" evidence="5">
    <location>
        <position position="526"/>
    </location>
    <ligand>
        <name>heme</name>
        <dbReference type="ChEBI" id="CHEBI:30413"/>
    </ligand>
    <ligandPart>
        <name>Fe</name>
        <dbReference type="ChEBI" id="CHEBI:18248"/>
    </ligandPart>
</feature>
<dbReference type="InterPro" id="IPR036396">
    <property type="entry name" value="Cyt_P450_sf"/>
</dbReference>
<dbReference type="GO" id="GO:0020037">
    <property type="term" value="F:heme binding"/>
    <property type="evidence" value="ECO:0007669"/>
    <property type="project" value="InterPro"/>
</dbReference>